<proteinExistence type="predicted"/>
<evidence type="ECO:0000256" key="1">
    <source>
        <dbReference type="SAM" id="MobiDB-lite"/>
    </source>
</evidence>
<feature type="region of interest" description="Disordered" evidence="1">
    <location>
        <begin position="32"/>
        <end position="85"/>
    </location>
</feature>
<sequence length="113" mass="12747">MAPKKTQTYQRKGNSMSMAPSLWIIDKSKQSPNHYYSSKSEEGAQSSNDKNKESLPKSSSDLVTTLTSNATKTGEAYDPPYARDESIHLSTKPNRWCVRRMLKLFTDGLPMNE</sequence>
<protein>
    <submittedName>
        <fullName evidence="2">Uncharacterized protein</fullName>
    </submittedName>
</protein>
<feature type="compositionally biased region" description="Polar residues" evidence="1">
    <location>
        <begin position="56"/>
        <end position="72"/>
    </location>
</feature>
<evidence type="ECO:0000313" key="3">
    <source>
        <dbReference type="Proteomes" id="UP000824120"/>
    </source>
</evidence>
<name>A0A9J5XEX1_SOLCO</name>
<feature type="compositionally biased region" description="Polar residues" evidence="1">
    <location>
        <begin position="32"/>
        <end position="48"/>
    </location>
</feature>
<organism evidence="2 3">
    <name type="scientific">Solanum commersonii</name>
    <name type="common">Commerson's wild potato</name>
    <name type="synonym">Commerson's nightshade</name>
    <dbReference type="NCBI Taxonomy" id="4109"/>
    <lineage>
        <taxon>Eukaryota</taxon>
        <taxon>Viridiplantae</taxon>
        <taxon>Streptophyta</taxon>
        <taxon>Embryophyta</taxon>
        <taxon>Tracheophyta</taxon>
        <taxon>Spermatophyta</taxon>
        <taxon>Magnoliopsida</taxon>
        <taxon>eudicotyledons</taxon>
        <taxon>Gunneridae</taxon>
        <taxon>Pentapetalae</taxon>
        <taxon>asterids</taxon>
        <taxon>lamiids</taxon>
        <taxon>Solanales</taxon>
        <taxon>Solanaceae</taxon>
        <taxon>Solanoideae</taxon>
        <taxon>Solaneae</taxon>
        <taxon>Solanum</taxon>
    </lineage>
</organism>
<keyword evidence="3" id="KW-1185">Reference proteome</keyword>
<dbReference type="EMBL" id="JACXVP010000009">
    <property type="protein sequence ID" value="KAG5585772.1"/>
    <property type="molecule type" value="Genomic_DNA"/>
</dbReference>
<accession>A0A9J5XEX1</accession>
<reference evidence="2 3" key="1">
    <citation type="submission" date="2020-09" db="EMBL/GenBank/DDBJ databases">
        <title>De no assembly of potato wild relative species, Solanum commersonii.</title>
        <authorList>
            <person name="Cho K."/>
        </authorList>
    </citation>
    <scope>NUCLEOTIDE SEQUENCE [LARGE SCALE GENOMIC DNA]</scope>
    <source>
        <strain evidence="2">LZ3.2</strain>
        <tissue evidence="2">Leaf</tissue>
    </source>
</reference>
<dbReference type="Proteomes" id="UP000824120">
    <property type="component" value="Chromosome 9"/>
</dbReference>
<gene>
    <name evidence="2" type="ORF">H5410_046206</name>
</gene>
<comment type="caution">
    <text evidence="2">The sequence shown here is derived from an EMBL/GenBank/DDBJ whole genome shotgun (WGS) entry which is preliminary data.</text>
</comment>
<evidence type="ECO:0000313" key="2">
    <source>
        <dbReference type="EMBL" id="KAG5585772.1"/>
    </source>
</evidence>
<dbReference type="AlphaFoldDB" id="A0A9J5XEX1"/>